<feature type="region of interest" description="Disordered" evidence="3">
    <location>
        <begin position="74"/>
        <end position="125"/>
    </location>
</feature>
<accession>A0A917W2Y6</accession>
<reference evidence="5" key="2">
    <citation type="submission" date="2020-09" db="EMBL/GenBank/DDBJ databases">
        <authorList>
            <person name="Sun Q."/>
            <person name="Ohkuma M."/>
        </authorList>
    </citation>
    <scope>NUCLEOTIDE SEQUENCE</scope>
    <source>
        <strain evidence="5">JCM 15325</strain>
    </source>
</reference>
<evidence type="ECO:0000256" key="3">
    <source>
        <dbReference type="SAM" id="MobiDB-lite"/>
    </source>
</evidence>
<dbReference type="InterPro" id="IPR024455">
    <property type="entry name" value="Phage_capsid"/>
</dbReference>
<dbReference type="RefSeq" id="WP_188802960.1">
    <property type="nucleotide sequence ID" value="NZ_BMOK01000007.1"/>
</dbReference>
<comment type="caution">
    <text evidence="5">The sequence shown here is derived from an EMBL/GenBank/DDBJ whole genome shotgun (WGS) entry which is preliminary data.</text>
</comment>
<evidence type="ECO:0000313" key="6">
    <source>
        <dbReference type="Proteomes" id="UP000654670"/>
    </source>
</evidence>
<keyword evidence="6" id="KW-1185">Reference proteome</keyword>
<dbReference type="Gene3D" id="3.30.2320.10">
    <property type="entry name" value="hypothetical protein PF0899 domain"/>
    <property type="match status" value="1"/>
</dbReference>
<dbReference type="NCBIfam" id="TIGR01554">
    <property type="entry name" value="major_cap_HK97"/>
    <property type="match status" value="1"/>
</dbReference>
<dbReference type="InterPro" id="IPR054612">
    <property type="entry name" value="Phage_capsid-like_C"/>
</dbReference>
<comment type="subcellular location">
    <subcellularLocation>
        <location evidence="1">Virion</location>
    </subcellularLocation>
</comment>
<organism evidence="5 6">
    <name type="scientific">Sporolactobacillus putidus</name>
    <dbReference type="NCBI Taxonomy" id="492735"/>
    <lineage>
        <taxon>Bacteria</taxon>
        <taxon>Bacillati</taxon>
        <taxon>Bacillota</taxon>
        <taxon>Bacilli</taxon>
        <taxon>Bacillales</taxon>
        <taxon>Sporolactobacillaceae</taxon>
        <taxon>Sporolactobacillus</taxon>
    </lineage>
</organism>
<dbReference type="EMBL" id="BMOK01000007">
    <property type="protein sequence ID" value="GGL55871.1"/>
    <property type="molecule type" value="Genomic_DNA"/>
</dbReference>
<reference evidence="5" key="1">
    <citation type="journal article" date="2014" name="Int. J. Syst. Evol. Microbiol.">
        <title>Complete genome sequence of Corynebacterium casei LMG S-19264T (=DSM 44701T), isolated from a smear-ripened cheese.</title>
        <authorList>
            <consortium name="US DOE Joint Genome Institute (JGI-PGF)"/>
            <person name="Walter F."/>
            <person name="Albersmeier A."/>
            <person name="Kalinowski J."/>
            <person name="Ruckert C."/>
        </authorList>
    </citation>
    <scope>NUCLEOTIDE SEQUENCE</scope>
    <source>
        <strain evidence="5">JCM 15325</strain>
    </source>
</reference>
<gene>
    <name evidence="5" type="primary">pi233</name>
    <name evidence="5" type="ORF">GCM10007968_19980</name>
</gene>
<proteinExistence type="predicted"/>
<dbReference type="Pfam" id="PF05065">
    <property type="entry name" value="Phage_capsid"/>
    <property type="match status" value="1"/>
</dbReference>
<feature type="domain" description="Phage capsid-like C-terminal" evidence="4">
    <location>
        <begin position="227"/>
        <end position="446"/>
    </location>
</feature>
<sequence length="456" mass="50201">MTIQEKIANKKKELAEKRAELKKRIKESRAAVAGDDSSLSADDIQKIQKQITIIENDCKQCAADLDALEQISPLLQDPDEPDNTDSDMDNAQTDSADPTDSTAQTSTNGQAPAHNKAAGVIPAGKQSNSRIITAEERGIILPMHNVKNAERRSLGHVRSFESYVRSKGERRDVGLAFDASYGAIVPTEYLNATDQPLPPNSLAPLVNKVAVKEPHGFAPIFKRQTLGMTVVSPLQPNAVTANPAIYPVEYQVQTYRQQLNVSQEMIDDTNVDITGKIADYINEQKYLTEQYAIGHLMVAGDDTTVVTPVAISVSKGTAGYQLDLVDQIKEQFNVKLNIAYTNRVFVATQSAFQILDTLRDNYGRYLVQQSITDASSKTMFGVPLVIVQDVAMGAQGEAHLWLGDPKMFCLYAHKADTTARWFAGYNYELQLYAFYRADFRVADPDAGISMTLAITV</sequence>
<evidence type="ECO:0000256" key="1">
    <source>
        <dbReference type="ARBA" id="ARBA00004328"/>
    </source>
</evidence>
<protein>
    <submittedName>
        <fullName evidence="5">Phage capsid protein</fullName>
    </submittedName>
</protein>
<dbReference type="SUPFAM" id="SSF56563">
    <property type="entry name" value="Major capsid protein gp5"/>
    <property type="match status" value="1"/>
</dbReference>
<name>A0A917W2Y6_9BACL</name>
<dbReference type="AlphaFoldDB" id="A0A917W2Y6"/>
<evidence type="ECO:0000313" key="5">
    <source>
        <dbReference type="EMBL" id="GGL55871.1"/>
    </source>
</evidence>
<feature type="coiled-coil region" evidence="2">
    <location>
        <begin position="4"/>
        <end position="31"/>
    </location>
</feature>
<feature type="compositionally biased region" description="Acidic residues" evidence="3">
    <location>
        <begin position="77"/>
        <end position="88"/>
    </location>
</feature>
<feature type="compositionally biased region" description="Polar residues" evidence="3">
    <location>
        <begin position="89"/>
        <end position="110"/>
    </location>
</feature>
<evidence type="ECO:0000256" key="2">
    <source>
        <dbReference type="SAM" id="Coils"/>
    </source>
</evidence>
<dbReference type="Proteomes" id="UP000654670">
    <property type="component" value="Unassembled WGS sequence"/>
</dbReference>
<evidence type="ECO:0000259" key="4">
    <source>
        <dbReference type="Pfam" id="PF05065"/>
    </source>
</evidence>
<keyword evidence="2" id="KW-0175">Coiled coil</keyword>